<dbReference type="Gene3D" id="3.40.630.30">
    <property type="match status" value="1"/>
</dbReference>
<dbReference type="InterPro" id="IPR016181">
    <property type="entry name" value="Acyl_CoA_acyltransferase"/>
</dbReference>
<sequence>MQMPLSYSIRQAESHEFDQFLVYVNDLLSDNGRDGLGYFQPLSRSESRFPSERAAGFRTGLEVPFSQAGWRRLWVLRNANEKIIGHIDLRAHAERFAEHRCLLGMGVDRDHRNLGLGTRLIEHGEEWVKANASLEWIDLQVLSSNEKAIRLYEKCGFVRTGETPEMFRIDGQSFSYTAMTKLVG</sequence>
<dbReference type="PANTHER" id="PTHR43072:SF60">
    <property type="entry name" value="L-2,4-DIAMINOBUTYRIC ACID ACETYLTRANSFERASE"/>
    <property type="match status" value="1"/>
</dbReference>
<accession>A0ABU9YZZ2</accession>
<proteinExistence type="predicted"/>
<organism evidence="2 3">
    <name type="scientific">Uliginosibacterium sediminicola</name>
    <dbReference type="NCBI Taxonomy" id="2024550"/>
    <lineage>
        <taxon>Bacteria</taxon>
        <taxon>Pseudomonadati</taxon>
        <taxon>Pseudomonadota</taxon>
        <taxon>Betaproteobacteria</taxon>
        <taxon>Rhodocyclales</taxon>
        <taxon>Zoogloeaceae</taxon>
        <taxon>Uliginosibacterium</taxon>
    </lineage>
</organism>
<dbReference type="EMBL" id="JBDIVE010000006">
    <property type="protein sequence ID" value="MEN3069309.1"/>
    <property type="molecule type" value="Genomic_DNA"/>
</dbReference>
<feature type="domain" description="N-acetyltransferase" evidence="1">
    <location>
        <begin position="7"/>
        <end position="184"/>
    </location>
</feature>
<gene>
    <name evidence="2" type="ORF">ABDB84_12530</name>
</gene>
<dbReference type="PROSITE" id="PS51186">
    <property type="entry name" value="GNAT"/>
    <property type="match status" value="1"/>
</dbReference>
<dbReference type="Pfam" id="PF00583">
    <property type="entry name" value="Acetyltransf_1"/>
    <property type="match status" value="1"/>
</dbReference>
<dbReference type="InterPro" id="IPR000182">
    <property type="entry name" value="GNAT_dom"/>
</dbReference>
<dbReference type="PANTHER" id="PTHR43072">
    <property type="entry name" value="N-ACETYLTRANSFERASE"/>
    <property type="match status" value="1"/>
</dbReference>
<protein>
    <submittedName>
        <fullName evidence="2">GNAT family N-acetyltransferase</fullName>
    </submittedName>
</protein>
<dbReference type="SUPFAM" id="SSF55729">
    <property type="entry name" value="Acyl-CoA N-acyltransferases (Nat)"/>
    <property type="match status" value="1"/>
</dbReference>
<keyword evidence="3" id="KW-1185">Reference proteome</keyword>
<evidence type="ECO:0000313" key="2">
    <source>
        <dbReference type="EMBL" id="MEN3069309.1"/>
    </source>
</evidence>
<comment type="caution">
    <text evidence="2">The sequence shown here is derived from an EMBL/GenBank/DDBJ whole genome shotgun (WGS) entry which is preliminary data.</text>
</comment>
<dbReference type="RefSeq" id="WP_345920079.1">
    <property type="nucleotide sequence ID" value="NZ_JBDIVE010000006.1"/>
</dbReference>
<dbReference type="Proteomes" id="UP001410394">
    <property type="component" value="Unassembled WGS sequence"/>
</dbReference>
<dbReference type="CDD" id="cd04301">
    <property type="entry name" value="NAT_SF"/>
    <property type="match status" value="1"/>
</dbReference>
<evidence type="ECO:0000313" key="3">
    <source>
        <dbReference type="Proteomes" id="UP001410394"/>
    </source>
</evidence>
<reference evidence="2 3" key="1">
    <citation type="journal article" date="2018" name="Int. J. Syst. Evol. Microbiol.">
        <title>Uliginosibacterium sediminicola sp. nov., isolated from freshwater sediment.</title>
        <authorList>
            <person name="Hwang W.M."/>
            <person name="Kim S.M."/>
            <person name="Kang K."/>
            <person name="Ahn T.Y."/>
        </authorList>
    </citation>
    <scope>NUCLEOTIDE SEQUENCE [LARGE SCALE GENOMIC DNA]</scope>
    <source>
        <strain evidence="2 3">M1-21</strain>
    </source>
</reference>
<name>A0ABU9YZZ2_9RHOO</name>
<evidence type="ECO:0000259" key="1">
    <source>
        <dbReference type="PROSITE" id="PS51186"/>
    </source>
</evidence>